<dbReference type="AlphaFoldDB" id="A0A1H4I3R9"/>
<gene>
    <name evidence="2" type="ORF">SAMN04489844_0009</name>
</gene>
<feature type="transmembrane region" description="Helical" evidence="1">
    <location>
        <begin position="20"/>
        <end position="45"/>
    </location>
</feature>
<accession>A0A1H4I3R9</accession>
<reference evidence="3" key="1">
    <citation type="submission" date="2016-10" db="EMBL/GenBank/DDBJ databases">
        <authorList>
            <person name="Varghese N."/>
            <person name="Submissions S."/>
        </authorList>
    </citation>
    <scope>NUCLEOTIDE SEQUENCE [LARGE SCALE GENOMIC DNA]</scope>
    <source>
        <strain evidence="3">DSM 22017</strain>
    </source>
</reference>
<dbReference type="EMBL" id="FNRT01000001">
    <property type="protein sequence ID" value="SEB28563.1"/>
    <property type="molecule type" value="Genomic_DNA"/>
</dbReference>
<evidence type="ECO:0000256" key="1">
    <source>
        <dbReference type="SAM" id="Phobius"/>
    </source>
</evidence>
<evidence type="ECO:0000313" key="3">
    <source>
        <dbReference type="Proteomes" id="UP000198742"/>
    </source>
</evidence>
<organism evidence="2 3">
    <name type="scientific">Nocardioides exalbidus</name>
    <dbReference type="NCBI Taxonomy" id="402596"/>
    <lineage>
        <taxon>Bacteria</taxon>
        <taxon>Bacillati</taxon>
        <taxon>Actinomycetota</taxon>
        <taxon>Actinomycetes</taxon>
        <taxon>Propionibacteriales</taxon>
        <taxon>Nocardioidaceae</taxon>
        <taxon>Nocardioides</taxon>
    </lineage>
</organism>
<name>A0A1H4I3R9_9ACTN</name>
<dbReference type="OrthoDB" id="3789979at2"/>
<proteinExistence type="predicted"/>
<protein>
    <submittedName>
        <fullName evidence="2">Uncharacterized protein</fullName>
    </submittedName>
</protein>
<sequence>MTQPASYVDQPRDPRPTDRVVTVLLLIALIVLAPAAGFMGLLTAMATDSCGSGNDCNEGLVATGVFTSAASPIVVALVALVWVVVRWRRGRTTWWVPLVAALVAAGTWWIGALITFGAVGW</sequence>
<dbReference type="InterPro" id="IPR046231">
    <property type="entry name" value="DUF6264"/>
</dbReference>
<keyword evidence="1" id="KW-0812">Transmembrane</keyword>
<feature type="transmembrane region" description="Helical" evidence="1">
    <location>
        <begin position="94"/>
        <end position="119"/>
    </location>
</feature>
<feature type="transmembrane region" description="Helical" evidence="1">
    <location>
        <begin position="65"/>
        <end position="85"/>
    </location>
</feature>
<dbReference type="Proteomes" id="UP000198742">
    <property type="component" value="Unassembled WGS sequence"/>
</dbReference>
<dbReference type="Pfam" id="PF19779">
    <property type="entry name" value="DUF6264"/>
    <property type="match status" value="1"/>
</dbReference>
<keyword evidence="3" id="KW-1185">Reference proteome</keyword>
<evidence type="ECO:0000313" key="2">
    <source>
        <dbReference type="EMBL" id="SEB28563.1"/>
    </source>
</evidence>
<dbReference type="STRING" id="402596.SAMN04489844_0009"/>
<keyword evidence="1" id="KW-0472">Membrane</keyword>
<dbReference type="RefSeq" id="WP_090967294.1">
    <property type="nucleotide sequence ID" value="NZ_FNRT01000001.1"/>
</dbReference>
<keyword evidence="1" id="KW-1133">Transmembrane helix</keyword>